<dbReference type="EMBL" id="CADCXV010000859">
    <property type="protein sequence ID" value="CAB0037533.1"/>
    <property type="molecule type" value="Genomic_DNA"/>
</dbReference>
<evidence type="ECO:0000313" key="2">
    <source>
        <dbReference type="Proteomes" id="UP000479190"/>
    </source>
</evidence>
<sequence>MTTASSRAPILQWAESICRPSVPWCAICARPTRHASLPHLAMKRYLCRFGYDDLATCPSCPAEDEDAEHVLFCCPRFGNGCGVHAQLALRLGSAGLRSLQSDAAQAFRQASLADSHARGAAYHARAAKDCRLAFLPSHRIDRPYGARCFADTLRTRLSHHPHEDLRKRAISRAPTGARYFVNKNVDRRIVDNNVQGRFSGEVTSRMKLVRLLPPRSGILHALQAIEILS</sequence>
<name>A0A6H5IL76_9HYME</name>
<dbReference type="AlphaFoldDB" id="A0A6H5IL76"/>
<reference evidence="1 2" key="1">
    <citation type="submission" date="2020-02" db="EMBL/GenBank/DDBJ databases">
        <authorList>
            <person name="Ferguson B K."/>
        </authorList>
    </citation>
    <scope>NUCLEOTIDE SEQUENCE [LARGE SCALE GENOMIC DNA]</scope>
</reference>
<evidence type="ECO:0000313" key="1">
    <source>
        <dbReference type="EMBL" id="CAB0037533.1"/>
    </source>
</evidence>
<protein>
    <recommendedName>
        <fullName evidence="3">Reverse transcriptase zinc-binding domain-containing protein</fullName>
    </recommendedName>
</protein>
<keyword evidence="2" id="KW-1185">Reference proteome</keyword>
<dbReference type="Proteomes" id="UP000479190">
    <property type="component" value="Unassembled WGS sequence"/>
</dbReference>
<evidence type="ECO:0008006" key="3">
    <source>
        <dbReference type="Google" id="ProtNLM"/>
    </source>
</evidence>
<gene>
    <name evidence="1" type="ORF">TBRA_LOCUS9360</name>
</gene>
<proteinExistence type="predicted"/>
<organism evidence="1 2">
    <name type="scientific">Trichogramma brassicae</name>
    <dbReference type="NCBI Taxonomy" id="86971"/>
    <lineage>
        <taxon>Eukaryota</taxon>
        <taxon>Metazoa</taxon>
        <taxon>Ecdysozoa</taxon>
        <taxon>Arthropoda</taxon>
        <taxon>Hexapoda</taxon>
        <taxon>Insecta</taxon>
        <taxon>Pterygota</taxon>
        <taxon>Neoptera</taxon>
        <taxon>Endopterygota</taxon>
        <taxon>Hymenoptera</taxon>
        <taxon>Apocrita</taxon>
        <taxon>Proctotrupomorpha</taxon>
        <taxon>Chalcidoidea</taxon>
        <taxon>Trichogrammatidae</taxon>
        <taxon>Trichogramma</taxon>
    </lineage>
</organism>
<accession>A0A6H5IL76</accession>